<dbReference type="Proteomes" id="UP000248349">
    <property type="component" value="Unassembled WGS sequence"/>
</dbReference>
<comment type="similarity">
    <text evidence="1">Belongs to the caleosin family.</text>
</comment>
<dbReference type="GeneID" id="37080247"/>
<evidence type="ECO:0000313" key="7">
    <source>
        <dbReference type="Proteomes" id="UP000248349"/>
    </source>
</evidence>
<dbReference type="GO" id="GO:0004497">
    <property type="term" value="F:monooxygenase activity"/>
    <property type="evidence" value="ECO:0007669"/>
    <property type="project" value="TreeGrafter"/>
</dbReference>
<keyword evidence="2" id="KW-0106">Calcium</keyword>
<feature type="domain" description="EF-hand" evidence="5">
    <location>
        <begin position="149"/>
        <end position="184"/>
    </location>
</feature>
<keyword evidence="7" id="KW-1185">Reference proteome</keyword>
<evidence type="ECO:0000259" key="5">
    <source>
        <dbReference type="PROSITE" id="PS50222"/>
    </source>
</evidence>
<gene>
    <name evidence="6" type="ORF">BP01DRAFT_413737</name>
</gene>
<dbReference type="InterPro" id="IPR002048">
    <property type="entry name" value="EF_hand_dom"/>
</dbReference>
<dbReference type="Gene3D" id="1.10.238.10">
    <property type="entry name" value="EF-hand"/>
    <property type="match status" value="1"/>
</dbReference>
<dbReference type="OrthoDB" id="640742at2759"/>
<keyword evidence="4" id="KW-0812">Transmembrane</keyword>
<dbReference type="InterPro" id="IPR007736">
    <property type="entry name" value="Caleosin-related"/>
</dbReference>
<name>A0A318ZM48_9EURO</name>
<keyword evidence="4" id="KW-1133">Transmembrane helix</keyword>
<dbReference type="PROSITE" id="PS00018">
    <property type="entry name" value="EF_HAND_1"/>
    <property type="match status" value="1"/>
</dbReference>
<dbReference type="PROSITE" id="PS50222">
    <property type="entry name" value="EF_HAND_2"/>
    <property type="match status" value="1"/>
</dbReference>
<dbReference type="PANTHER" id="PTHR31495">
    <property type="entry name" value="PEROXYGENASE 3-RELATED"/>
    <property type="match status" value="1"/>
</dbReference>
<feature type="compositionally biased region" description="Polar residues" evidence="3">
    <location>
        <begin position="1"/>
        <end position="11"/>
    </location>
</feature>
<feature type="region of interest" description="Disordered" evidence="3">
    <location>
        <begin position="1"/>
        <end position="48"/>
    </location>
</feature>
<dbReference type="InterPro" id="IPR018247">
    <property type="entry name" value="EF_Hand_1_Ca_BS"/>
</dbReference>
<dbReference type="InterPro" id="IPR011992">
    <property type="entry name" value="EF-hand-dom_pair"/>
</dbReference>
<keyword evidence="4" id="KW-0472">Membrane</keyword>
<evidence type="ECO:0000256" key="2">
    <source>
        <dbReference type="ARBA" id="ARBA00022837"/>
    </source>
</evidence>
<proteinExistence type="inferred from homology"/>
<dbReference type="SUPFAM" id="SSF47473">
    <property type="entry name" value="EF-hand"/>
    <property type="match status" value="1"/>
</dbReference>
<dbReference type="EMBL" id="KZ821221">
    <property type="protein sequence ID" value="PYH48659.1"/>
    <property type="molecule type" value="Genomic_DNA"/>
</dbReference>
<feature type="transmembrane region" description="Helical" evidence="4">
    <location>
        <begin position="90"/>
        <end position="108"/>
    </location>
</feature>
<protein>
    <submittedName>
        <fullName evidence="6">Caleosin domain protein</fullName>
    </submittedName>
</protein>
<organism evidence="6 7">
    <name type="scientific">Aspergillus saccharolyticus JOP 1030-1</name>
    <dbReference type="NCBI Taxonomy" id="1450539"/>
    <lineage>
        <taxon>Eukaryota</taxon>
        <taxon>Fungi</taxon>
        <taxon>Dikarya</taxon>
        <taxon>Ascomycota</taxon>
        <taxon>Pezizomycotina</taxon>
        <taxon>Eurotiomycetes</taxon>
        <taxon>Eurotiomycetidae</taxon>
        <taxon>Eurotiales</taxon>
        <taxon>Aspergillaceae</taxon>
        <taxon>Aspergillus</taxon>
        <taxon>Aspergillus subgen. Circumdati</taxon>
    </lineage>
</organism>
<reference evidence="6 7" key="1">
    <citation type="submission" date="2016-12" db="EMBL/GenBank/DDBJ databases">
        <title>The genomes of Aspergillus section Nigri reveals drivers in fungal speciation.</title>
        <authorList>
            <consortium name="DOE Joint Genome Institute"/>
            <person name="Vesth T.C."/>
            <person name="Nybo J."/>
            <person name="Theobald S."/>
            <person name="Brandl J."/>
            <person name="Frisvad J.C."/>
            <person name="Nielsen K.F."/>
            <person name="Lyhne E.K."/>
            <person name="Kogle M.E."/>
            <person name="Kuo A."/>
            <person name="Riley R."/>
            <person name="Clum A."/>
            <person name="Nolan M."/>
            <person name="Lipzen A."/>
            <person name="Salamov A."/>
            <person name="Henrissat B."/>
            <person name="Wiebenga A."/>
            <person name="De Vries R.P."/>
            <person name="Grigoriev I.V."/>
            <person name="Mortensen U.H."/>
            <person name="Andersen M.R."/>
            <person name="Baker S.E."/>
        </authorList>
    </citation>
    <scope>NUCLEOTIDE SEQUENCE [LARGE SCALE GENOMIC DNA]</scope>
    <source>
        <strain evidence="6 7">JOP 1030-1</strain>
    </source>
</reference>
<dbReference type="STRING" id="1450539.A0A318ZM48"/>
<dbReference type="GO" id="GO:0005509">
    <property type="term" value="F:calcium ion binding"/>
    <property type="evidence" value="ECO:0007669"/>
    <property type="project" value="InterPro"/>
</dbReference>
<dbReference type="Pfam" id="PF05042">
    <property type="entry name" value="Caleosin"/>
    <property type="match status" value="1"/>
</dbReference>
<evidence type="ECO:0000256" key="4">
    <source>
        <dbReference type="SAM" id="Phobius"/>
    </source>
</evidence>
<dbReference type="PANTHER" id="PTHR31495:SF0">
    <property type="entry name" value="BINDING PROTEIN CALEOSIN, PUTATIVE (AFU_ORTHOLOGUE AFUA_5G13750)-RELATED"/>
    <property type="match status" value="1"/>
</dbReference>
<sequence length="255" mass="28803">MSKTDPIQTTAPKCPLTTHRPPATSLHRNIPDPGTPRGTAAISTEQPDGDPVWQKQFGEYTPLQQHILFWDRDGDGQIYPWDTYRGFRELGFSVLFSVLAMLIINLNFSYPTRLAYSILPDVWFRVYVGGIHKAKHGSDSNTYDTEGRFVPQSFENIFAKYDGDGDGKLTFSEVGRMVRGNRCAVDPFGWSAALFEWGTTWLLIQRDGRVEKEDLRQIYDGSLFWRVREARVHGSGWKQGFGLGGDGFIGGVKVF</sequence>
<dbReference type="RefSeq" id="XP_025434641.1">
    <property type="nucleotide sequence ID" value="XM_025579018.1"/>
</dbReference>
<dbReference type="AlphaFoldDB" id="A0A318ZM48"/>
<accession>A0A318ZM48</accession>
<evidence type="ECO:0000313" key="6">
    <source>
        <dbReference type="EMBL" id="PYH48659.1"/>
    </source>
</evidence>
<evidence type="ECO:0000256" key="3">
    <source>
        <dbReference type="SAM" id="MobiDB-lite"/>
    </source>
</evidence>
<evidence type="ECO:0000256" key="1">
    <source>
        <dbReference type="ARBA" id="ARBA00006765"/>
    </source>
</evidence>